<dbReference type="EMBL" id="CCYD01000653">
    <property type="protein sequence ID" value="CEG43026.1"/>
    <property type="molecule type" value="Genomic_DNA"/>
</dbReference>
<dbReference type="RefSeq" id="XP_024579395.1">
    <property type="nucleotide sequence ID" value="XM_024728972.1"/>
</dbReference>
<name>A0A0P1AP15_PLAHL</name>
<dbReference type="AlphaFoldDB" id="A0A0P1AP15"/>
<accession>A0A0P1AP15</accession>
<keyword evidence="2" id="KW-1185">Reference proteome</keyword>
<proteinExistence type="predicted"/>
<evidence type="ECO:0000313" key="1">
    <source>
        <dbReference type="EMBL" id="CEG43026.1"/>
    </source>
</evidence>
<organism evidence="1 2">
    <name type="scientific">Plasmopara halstedii</name>
    <name type="common">Downy mildew of sunflower</name>
    <dbReference type="NCBI Taxonomy" id="4781"/>
    <lineage>
        <taxon>Eukaryota</taxon>
        <taxon>Sar</taxon>
        <taxon>Stramenopiles</taxon>
        <taxon>Oomycota</taxon>
        <taxon>Peronosporomycetes</taxon>
        <taxon>Peronosporales</taxon>
        <taxon>Peronosporaceae</taxon>
        <taxon>Plasmopara</taxon>
    </lineage>
</organism>
<dbReference type="Proteomes" id="UP000054928">
    <property type="component" value="Unassembled WGS sequence"/>
</dbReference>
<sequence>MVYTSSFSGYSCQGDKSNLFFPCDATRLLPTFQKRVWPKVFAEANLVRVLQLGAD</sequence>
<dbReference type="GeneID" id="36408306"/>
<protein>
    <submittedName>
        <fullName evidence="1">Uncharacterized protein</fullName>
    </submittedName>
</protein>
<reference evidence="2" key="1">
    <citation type="submission" date="2014-09" db="EMBL/GenBank/DDBJ databases">
        <authorList>
            <person name="Sharma Rahul"/>
            <person name="Thines Marco"/>
        </authorList>
    </citation>
    <scope>NUCLEOTIDE SEQUENCE [LARGE SCALE GENOMIC DNA]</scope>
</reference>
<evidence type="ECO:0000313" key="2">
    <source>
        <dbReference type="Proteomes" id="UP000054928"/>
    </source>
</evidence>